<feature type="region of interest" description="Disordered" evidence="1">
    <location>
        <begin position="353"/>
        <end position="372"/>
    </location>
</feature>
<feature type="region of interest" description="Disordered" evidence="1">
    <location>
        <begin position="405"/>
        <end position="440"/>
    </location>
</feature>
<comment type="caution">
    <text evidence="3">The sequence shown here is derived from an EMBL/GenBank/DDBJ whole genome shotgun (WGS) entry which is preliminary data.</text>
</comment>
<dbReference type="Pfam" id="PF11915">
    <property type="entry name" value="DUF3433"/>
    <property type="match status" value="1"/>
</dbReference>
<feature type="compositionally biased region" description="Polar residues" evidence="1">
    <location>
        <begin position="230"/>
        <end position="239"/>
    </location>
</feature>
<evidence type="ECO:0000313" key="4">
    <source>
        <dbReference type="Proteomes" id="UP001213000"/>
    </source>
</evidence>
<dbReference type="EMBL" id="JANIEX010000158">
    <property type="protein sequence ID" value="KAJ3572065.1"/>
    <property type="molecule type" value="Genomic_DNA"/>
</dbReference>
<feature type="transmembrane region" description="Helical" evidence="2">
    <location>
        <begin position="488"/>
        <end position="513"/>
    </location>
</feature>
<dbReference type="PANTHER" id="PTHR37544">
    <property type="entry name" value="SPRAY-RELATED"/>
    <property type="match status" value="1"/>
</dbReference>
<evidence type="ECO:0000256" key="1">
    <source>
        <dbReference type="SAM" id="MobiDB-lite"/>
    </source>
</evidence>
<name>A0AAD5VWS0_9AGAR</name>
<gene>
    <name evidence="3" type="ORF">NP233_g3339</name>
</gene>
<evidence type="ECO:0000313" key="3">
    <source>
        <dbReference type="EMBL" id="KAJ3572065.1"/>
    </source>
</evidence>
<protein>
    <submittedName>
        <fullName evidence="3">Uncharacterized protein</fullName>
    </submittedName>
</protein>
<keyword evidence="2" id="KW-0812">Transmembrane</keyword>
<dbReference type="PANTHER" id="PTHR37544:SF1">
    <property type="entry name" value="PHOSPHORIBOSYLAMINOIMIDAZOLE-SUCCINOCARBOXAMIDE SYNTHASE"/>
    <property type="match status" value="1"/>
</dbReference>
<keyword evidence="2" id="KW-1133">Transmembrane helix</keyword>
<keyword evidence="4" id="KW-1185">Reference proteome</keyword>
<feature type="compositionally biased region" description="Polar residues" evidence="1">
    <location>
        <begin position="353"/>
        <end position="365"/>
    </location>
</feature>
<dbReference type="AlphaFoldDB" id="A0AAD5VWS0"/>
<evidence type="ECO:0000256" key="2">
    <source>
        <dbReference type="SAM" id="Phobius"/>
    </source>
</evidence>
<dbReference type="Proteomes" id="UP001213000">
    <property type="component" value="Unassembled WGS sequence"/>
</dbReference>
<feature type="transmembrane region" description="Helical" evidence="2">
    <location>
        <begin position="875"/>
        <end position="897"/>
    </location>
</feature>
<reference evidence="3" key="1">
    <citation type="submission" date="2022-07" db="EMBL/GenBank/DDBJ databases">
        <title>Genome Sequence of Leucocoprinus birnbaumii.</title>
        <authorList>
            <person name="Buettner E."/>
        </authorList>
    </citation>
    <scope>NUCLEOTIDE SEQUENCE</scope>
    <source>
        <strain evidence="3">VT141</strain>
    </source>
</reference>
<feature type="region of interest" description="Disordered" evidence="1">
    <location>
        <begin position="230"/>
        <end position="273"/>
    </location>
</feature>
<proteinExistence type="predicted"/>
<organism evidence="3 4">
    <name type="scientific">Leucocoprinus birnbaumii</name>
    <dbReference type="NCBI Taxonomy" id="56174"/>
    <lineage>
        <taxon>Eukaryota</taxon>
        <taxon>Fungi</taxon>
        <taxon>Dikarya</taxon>
        <taxon>Basidiomycota</taxon>
        <taxon>Agaricomycotina</taxon>
        <taxon>Agaricomycetes</taxon>
        <taxon>Agaricomycetidae</taxon>
        <taxon>Agaricales</taxon>
        <taxon>Agaricineae</taxon>
        <taxon>Agaricaceae</taxon>
        <taxon>Leucocoprinus</taxon>
    </lineage>
</organism>
<sequence length="1022" mass="112281">MADYISVSPIYFASADELDQKLNKLKPKAKKKKQEAWDDSQANKSYRFDQSEGAVRGEFEHGRLLYRLLQNSINPVVYSLPEAAWASKLRVFSFRCNLKSVDTREYAERQHSPHPLEYGWAEASFSPSELLLVQDSATHIIRQEDRLHRVPNQVPFKYGSTKTINSTEIVSLSKEFFGNISTPSGPSILLVYDEKLARNALRELDVDTSQWKTGIGKLLRPQFLANSRHAANSWSTPSSLRDEYKDRVHRGRERSRSPGRTSRDSRRSPSIITNTTTTASGVFVIDIRELYSSMMQSDPKHIAEVAQRLGVLQDMNQGCAGNEAVYIFRVWHALISGPTIDDHRDLLLNTIPSTPVQTQEESAVGTSLDDPDDDYDPNDIVQGPTAVAHSGHALTQTTSISSTLIAGSDAERSSGGSSKRFRETVETIPSPEDQLPAGRRPKPFEPYYDHLILTLGTPLVFILLAVALEIATNISTSRGGFVVPTVNVFGTVSGQFLASIIPTTIIIPFAVLYREHDWMLRSFQPYVVLSKGNASAEETLLLDYIYQGHWVSDESVHCSTKLTARAAGSIFQIRQMPQSDYISVTSTEKISLADDIPQLNGFLAAAGYVDAAALHKLPDPPFVFGNWSTATFLFPDDRGINETLAVNTSAITTRANCSNPSAPPTLTSDANGITFSLTSTSINGCIPNNSVQFNTAAATQQYGVVDVICPGNPEPDPNFRPVMFWFFAGGIAKTVFCAPQLLPFTVTATAHLLDGNIDSCFQSGTFDQSNNVTGPPLNGKAFNGLIFNFSSDPFIQARATAISSGVSGTIFRTALNRPEGISAIFDLPNGMLDITSKIYTQHLAVSARAIYFKPENSTLTGQRTALLPRLVIDPLPGHVLALLLLLIGVVGIVVRFINYRQRRKLLLAAPPGTIASITALTARSGFGELILPYDDESQLEKKLEGIKFRLDRRTGAIVADDVPSEDYTGMGRDYAMLSLLGKQNERLSQHSTSSQVAYQTAASFGPWVYRNPYERLPEQSGD</sequence>
<accession>A0AAD5VWS0</accession>
<keyword evidence="2" id="KW-0472">Membrane</keyword>
<dbReference type="InterPro" id="IPR021840">
    <property type="entry name" value="DUF3433"/>
</dbReference>
<feature type="transmembrane region" description="Helical" evidence="2">
    <location>
        <begin position="447"/>
        <end position="468"/>
    </location>
</feature>